<name>A0A8X8FU02_9GAMM</name>
<dbReference type="GO" id="GO:0005524">
    <property type="term" value="F:ATP binding"/>
    <property type="evidence" value="ECO:0007669"/>
    <property type="project" value="UniProtKB-KW"/>
</dbReference>
<feature type="coiled-coil region" evidence="1">
    <location>
        <begin position="492"/>
        <end position="519"/>
    </location>
</feature>
<dbReference type="InterPro" id="IPR005467">
    <property type="entry name" value="His_kinase_dom"/>
</dbReference>
<evidence type="ECO:0000313" key="3">
    <source>
        <dbReference type="EMBL" id="MBD7954720.1"/>
    </source>
</evidence>
<organism evidence="3 4">
    <name type="scientific">Stenotrophomonas lacuserhaii</name>
    <dbReference type="NCBI Taxonomy" id="2760084"/>
    <lineage>
        <taxon>Bacteria</taxon>
        <taxon>Pseudomonadati</taxon>
        <taxon>Pseudomonadota</taxon>
        <taxon>Gammaproteobacteria</taxon>
        <taxon>Lysobacterales</taxon>
        <taxon>Lysobacteraceae</taxon>
        <taxon>Stenotrophomonas</taxon>
    </lineage>
</organism>
<dbReference type="EMBL" id="JACSQS010000010">
    <property type="protein sequence ID" value="MBD7954720.1"/>
    <property type="molecule type" value="Genomic_DNA"/>
</dbReference>
<dbReference type="SUPFAM" id="SSF55874">
    <property type="entry name" value="ATPase domain of HSP90 chaperone/DNA topoisomerase II/histidine kinase"/>
    <property type="match status" value="2"/>
</dbReference>
<feature type="coiled-coil region" evidence="1">
    <location>
        <begin position="643"/>
        <end position="696"/>
    </location>
</feature>
<keyword evidence="1" id="KW-0175">Coiled coil</keyword>
<keyword evidence="4" id="KW-1185">Reference proteome</keyword>
<gene>
    <name evidence="3" type="ORF">H9654_10980</name>
</gene>
<accession>A0A8X8FU02</accession>
<reference evidence="3 4" key="1">
    <citation type="submission" date="2020-08" db="EMBL/GenBank/DDBJ databases">
        <title>A Genomic Blueprint of the Chicken Gut Microbiome.</title>
        <authorList>
            <person name="Gilroy R."/>
            <person name="Ravi A."/>
            <person name="Getino M."/>
            <person name="Pursley I."/>
            <person name="Horton D.L."/>
            <person name="Alikhan N.-F."/>
            <person name="Baker D."/>
            <person name="Gharbi K."/>
            <person name="Hall N."/>
            <person name="Watson M."/>
            <person name="Adriaenssens E.M."/>
            <person name="Foster-Nyarko E."/>
            <person name="Jarju S."/>
            <person name="Secka A."/>
            <person name="Antonio M."/>
            <person name="Oren A."/>
            <person name="Chaudhuri R."/>
            <person name="La Ragione R.M."/>
            <person name="Hildebrand F."/>
            <person name="Pallen M.J."/>
        </authorList>
    </citation>
    <scope>NUCLEOTIDE SEQUENCE [LARGE SCALE GENOMIC DNA]</scope>
    <source>
        <strain evidence="3 4">Sa5BUN4</strain>
    </source>
</reference>
<evidence type="ECO:0000259" key="2">
    <source>
        <dbReference type="PROSITE" id="PS50109"/>
    </source>
</evidence>
<sequence length="992" mass="111454">MTKLKVRARAVDMLGRQQIAGIPNAIHELFKNAHDAYADRVEVDYFRNNHVLVIRDDGYGMTRSDVENRWLTLGTESRLNANSAVEGADQEWRGPRHPTRRSIMGEKGIGRLAIAVIAPITLLLTRAARPEGLHNLVVALVHWGIFEQPGLDIGLIDIPIEEFSGGKVPTQKDVSQLVDRVEANLDSLADQIDPKALVYLKKDLARMRLIGPDLIDNSLNQDLAPDKKLTLSGSGYGTTFIVIPVAPELDDDIDGAGDGESSKLERNLLGFSNWMALEKSVIRTEFRDHGIEGVTERIGPKSFFSADDFNKTDQLFEGEFNSDGQFVGSVSIYGKSRSFVCNWIDGKGRAPRCGPFRLKYGYVQGRANESRLAPADWVEMTSKTQRVGGLYIYRDGIRVLPYGNSDVDWLDIEKRRTYSARDWFFSYRRGFGYIEISHQDNSSLTEKAGREGFRENLAYRDFRSILVGFFKQLAYEFFRATSPQGDDYSRAKEELVAQAEILKKQSARASARRAAFEKEIDSFFSRQSAGYFEKEADELKVVLRERIDNLSDIKEPAPAALKFRQLEVEARQRLRDIYQKVQVSLPRGLALTKNLSKDWAAYQSVSRQIAEDVLQPLQAIVDETLADYAKGTIPEAERREFALRDMEDYKADVIRELAILRKEAADASEKMTAAVADTLKKEFSQLRVQIENATGDFAVRSVQNPHLLDSLRAGAQEYIRELVKSEASLFGSLKRQMIDLTEAIEAKETLDDRLGAIEARNQVLEEQLGFYSEFAQMGMSVGILQHEFEGAARGIRGAISNLKPWADKNAPLQPIYKNLRTHVEHLDGYLKALDPLGRRLHRSRVTISGSEIIEIVRNVFQDQLSAETIELEASMEFRAFKVEARSSALVGAFINIIDNAIYWLNVGGLQRKAIKLDADRRGFLLSNNGPAIEARLRDRIFELGETQRPGGRGLGLAISKEALGREGFELILVSSDRDSTVFGIFEKESNDG</sequence>
<keyword evidence="3" id="KW-0067">ATP-binding</keyword>
<feature type="domain" description="Histidine kinase" evidence="2">
    <location>
        <begin position="783"/>
        <end position="990"/>
    </location>
</feature>
<dbReference type="InterPro" id="IPR036890">
    <property type="entry name" value="HATPase_C_sf"/>
</dbReference>
<evidence type="ECO:0000256" key="1">
    <source>
        <dbReference type="SAM" id="Coils"/>
    </source>
</evidence>
<dbReference type="Gene3D" id="3.30.565.10">
    <property type="entry name" value="Histidine kinase-like ATPase, C-terminal domain"/>
    <property type="match status" value="2"/>
</dbReference>
<dbReference type="PROSITE" id="PS50109">
    <property type="entry name" value="HIS_KIN"/>
    <property type="match status" value="1"/>
</dbReference>
<evidence type="ECO:0000313" key="4">
    <source>
        <dbReference type="Proteomes" id="UP000636938"/>
    </source>
</evidence>
<keyword evidence="3" id="KW-0547">Nucleotide-binding</keyword>
<dbReference type="CDD" id="cd00075">
    <property type="entry name" value="HATPase"/>
    <property type="match status" value="1"/>
</dbReference>
<proteinExistence type="predicted"/>
<dbReference type="Pfam" id="PF13589">
    <property type="entry name" value="HATPase_c_3"/>
    <property type="match status" value="1"/>
</dbReference>
<dbReference type="AlphaFoldDB" id="A0A8X8FU02"/>
<dbReference type="Proteomes" id="UP000636938">
    <property type="component" value="Unassembled WGS sequence"/>
</dbReference>
<dbReference type="RefSeq" id="WP_191770865.1">
    <property type="nucleotide sequence ID" value="NZ_JACSQS010000010.1"/>
</dbReference>
<protein>
    <submittedName>
        <fullName evidence="3">ATP-binding protein</fullName>
    </submittedName>
</protein>
<dbReference type="InterPro" id="IPR043836">
    <property type="entry name" value="DHp"/>
</dbReference>
<dbReference type="Pfam" id="PF19191">
    <property type="entry name" value="HEF_HK"/>
    <property type="match status" value="1"/>
</dbReference>
<comment type="caution">
    <text evidence="3">The sequence shown here is derived from an EMBL/GenBank/DDBJ whole genome shotgun (WGS) entry which is preliminary data.</text>
</comment>